<dbReference type="PANTHER" id="PTHR33070">
    <property type="entry name" value="OS06G0725500 PROTEIN"/>
    <property type="match status" value="1"/>
</dbReference>
<dbReference type="EMBL" id="CM018045">
    <property type="protein sequence ID" value="KAA8528810.1"/>
    <property type="molecule type" value="Genomic_DNA"/>
</dbReference>
<dbReference type="Pfam" id="PF03087">
    <property type="entry name" value="BPS1"/>
    <property type="match status" value="1"/>
</dbReference>
<dbReference type="AlphaFoldDB" id="A0A5J5AE04"/>
<reference evidence="1 2" key="1">
    <citation type="submission" date="2019-09" db="EMBL/GenBank/DDBJ databases">
        <title>A chromosome-level genome assembly of the Chinese tupelo Nyssa sinensis.</title>
        <authorList>
            <person name="Yang X."/>
            <person name="Kang M."/>
            <person name="Yang Y."/>
            <person name="Xiong H."/>
            <person name="Wang M."/>
            <person name="Zhang Z."/>
            <person name="Wang Z."/>
            <person name="Wu H."/>
            <person name="Ma T."/>
            <person name="Liu J."/>
            <person name="Xi Z."/>
        </authorList>
    </citation>
    <scope>NUCLEOTIDE SEQUENCE [LARGE SCALE GENOMIC DNA]</scope>
    <source>
        <strain evidence="1">J267</strain>
        <tissue evidence="1">Leaf</tissue>
    </source>
</reference>
<keyword evidence="2" id="KW-1185">Reference proteome</keyword>
<accession>A0A5J5AE04</accession>
<dbReference type="GO" id="GO:0048364">
    <property type="term" value="P:root development"/>
    <property type="evidence" value="ECO:0007669"/>
    <property type="project" value="InterPro"/>
</dbReference>
<dbReference type="GO" id="GO:0048367">
    <property type="term" value="P:shoot system development"/>
    <property type="evidence" value="ECO:0007669"/>
    <property type="project" value="InterPro"/>
</dbReference>
<proteinExistence type="predicted"/>
<dbReference type="Proteomes" id="UP000325577">
    <property type="component" value="Linkage Group LG21"/>
</dbReference>
<organism evidence="1 2">
    <name type="scientific">Nyssa sinensis</name>
    <dbReference type="NCBI Taxonomy" id="561372"/>
    <lineage>
        <taxon>Eukaryota</taxon>
        <taxon>Viridiplantae</taxon>
        <taxon>Streptophyta</taxon>
        <taxon>Embryophyta</taxon>
        <taxon>Tracheophyta</taxon>
        <taxon>Spermatophyta</taxon>
        <taxon>Magnoliopsida</taxon>
        <taxon>eudicotyledons</taxon>
        <taxon>Gunneridae</taxon>
        <taxon>Pentapetalae</taxon>
        <taxon>asterids</taxon>
        <taxon>Cornales</taxon>
        <taxon>Nyssaceae</taxon>
        <taxon>Nyssa</taxon>
    </lineage>
</organism>
<dbReference type="PANTHER" id="PTHR33070:SF120">
    <property type="entry name" value="EXPRESSED PROTEIN"/>
    <property type="match status" value="1"/>
</dbReference>
<dbReference type="OrthoDB" id="1701699at2759"/>
<evidence type="ECO:0000313" key="2">
    <source>
        <dbReference type="Proteomes" id="UP000325577"/>
    </source>
</evidence>
<sequence length="209" mass="23567">MAESLELPKATCPARSNSLPSTFHPLIVSVEDHLYRLKASEAKSSSICGNLSSLKDFLEHINDLVQLPRTQEPLSRERCDRWIEEVLDGSLVMLDACGTARDVLLLMKESVQELQSSLRRKRGTEFGLANEVSAYMISRKKINKMVSKRIENLKKFEKTRSLGHMDKDSKLLAIVRMFRELETISFSVLSCIGGSRLTLNQQAPGYLPL</sequence>
<name>A0A5J5AE04_9ASTE</name>
<dbReference type="InterPro" id="IPR004320">
    <property type="entry name" value="BPS1_pln"/>
</dbReference>
<evidence type="ECO:0000313" key="1">
    <source>
        <dbReference type="EMBL" id="KAA8528810.1"/>
    </source>
</evidence>
<protein>
    <submittedName>
        <fullName evidence="1">Uncharacterized protein</fullName>
    </submittedName>
</protein>
<gene>
    <name evidence="1" type="ORF">F0562_036165</name>
</gene>